<evidence type="ECO:0000259" key="5">
    <source>
        <dbReference type="Pfam" id="PF07940"/>
    </source>
</evidence>
<keyword evidence="8" id="KW-1185">Reference proteome</keyword>
<keyword evidence="4" id="KW-0456">Lyase</keyword>
<dbReference type="InterPro" id="IPR031680">
    <property type="entry name" value="Hepar_II_III_N"/>
</dbReference>
<dbReference type="GO" id="GO:0016829">
    <property type="term" value="F:lyase activity"/>
    <property type="evidence" value="ECO:0007669"/>
    <property type="project" value="UniProtKB-KW"/>
</dbReference>
<evidence type="ECO:0000256" key="3">
    <source>
        <dbReference type="ARBA" id="ARBA00022764"/>
    </source>
</evidence>
<dbReference type="Pfam" id="PF07940">
    <property type="entry name" value="Hepar_II_III_C"/>
    <property type="match status" value="1"/>
</dbReference>
<dbReference type="SUPFAM" id="SSF48230">
    <property type="entry name" value="Chondroitin AC/alginate lyase"/>
    <property type="match status" value="1"/>
</dbReference>
<dbReference type="PANTHER" id="PTHR39210:SF1">
    <property type="entry name" value="HEPARIN-SULFATE LYASE"/>
    <property type="match status" value="1"/>
</dbReference>
<dbReference type="GO" id="GO:0042597">
    <property type="term" value="C:periplasmic space"/>
    <property type="evidence" value="ECO:0007669"/>
    <property type="project" value="UniProtKB-SubCell"/>
</dbReference>
<gene>
    <name evidence="7" type="ORF">FYJ78_04505</name>
</gene>
<dbReference type="AlphaFoldDB" id="A0A6I2UQH7"/>
<name>A0A6I2UQH7_9FIRM</name>
<evidence type="ECO:0000259" key="6">
    <source>
        <dbReference type="Pfam" id="PF16889"/>
    </source>
</evidence>
<dbReference type="PANTHER" id="PTHR39210">
    <property type="entry name" value="HEPARIN-SULFATE LYASE"/>
    <property type="match status" value="1"/>
</dbReference>
<proteinExistence type="predicted"/>
<sequence>MDIDKFNGVIILYRIYYCRMKYEDIMRKINRELFGKIWRRLCRIAVKCLDSRRSTYHIYDCKLNAIPIENRYLVIDCMREEVCSLYLQHRFDLLGSGWQSVVLAAKNREKWLKDHLPFACIPYATAVLQMVSTDYRPIDWQLDFKSGYRWSERTWYMDIPIGHKAGVDVKVPWDLARMQHLPQLAVAYAHKHDGRYWQEYCNEILDFIAQNPPRFGVNWRCTMDVGIRIANWLLAYDIFVSQGVKFSTDFERVLARSVYDHANHIVHNLEYSPKLTTNHYLSDIAGLLFATAHLENTTEIAKWLDFSQRELISEMKREFHEDGSNFEASTSYHCLSTELMLHSALLTKRLPRELQVELPEWFWCRLARAVGFVEKCSIDGVLQQIGDADSGHFFKLAPRYHKLTKAEAYERYQNLAHQQLVDDVYYDEDMQNHEDVLSYRELLPFADDMQEVKNAGDLHEVRKHLCDACSDSGRENVYHIADEQVNLLLNLHVYAYTGMGLYIWKSDRLHLIVRCGEVGQNGGGGHSHNDQLSLTLTLDGKTIIADPGSYLYTPDPVMRNKFRGTAMHFTPQPMSGIEQNEWVDGQKGLFSIKKDRTKAQVLYIGRDGIIMRHNGFGTPVWRVVEICSDGIVVTDYGVNLKRWKNPGVFSNGYGKLLKL</sequence>
<organism evidence="7 8">
    <name type="scientific">Selenomonas montiformis</name>
    <dbReference type="NCBI Taxonomy" id="2652285"/>
    <lineage>
        <taxon>Bacteria</taxon>
        <taxon>Bacillati</taxon>
        <taxon>Bacillota</taxon>
        <taxon>Negativicutes</taxon>
        <taxon>Selenomonadales</taxon>
        <taxon>Selenomonadaceae</taxon>
        <taxon>Selenomonas</taxon>
    </lineage>
</organism>
<keyword evidence="3" id="KW-0574">Periplasm</keyword>
<dbReference type="InterPro" id="IPR008929">
    <property type="entry name" value="Chondroitin_lyas"/>
</dbReference>
<feature type="domain" description="Heparinase II/III-like C-terminal" evidence="5">
    <location>
        <begin position="498"/>
        <end position="568"/>
    </location>
</feature>
<dbReference type="Pfam" id="PF16889">
    <property type="entry name" value="Hepar_II_III_N"/>
    <property type="match status" value="1"/>
</dbReference>
<evidence type="ECO:0000256" key="4">
    <source>
        <dbReference type="ARBA" id="ARBA00023239"/>
    </source>
</evidence>
<feature type="domain" description="Heparin-sulfate lyase N-terminal" evidence="6">
    <location>
        <begin position="138"/>
        <end position="376"/>
    </location>
</feature>
<evidence type="ECO:0000313" key="7">
    <source>
        <dbReference type="EMBL" id="MSV24458.1"/>
    </source>
</evidence>
<dbReference type="EMBL" id="VUNL01000004">
    <property type="protein sequence ID" value="MSV24458.1"/>
    <property type="molecule type" value="Genomic_DNA"/>
</dbReference>
<accession>A0A6I2UQH7</accession>
<comment type="caution">
    <text evidence="7">The sequence shown here is derived from an EMBL/GenBank/DDBJ whole genome shotgun (WGS) entry which is preliminary data.</text>
</comment>
<dbReference type="Gene3D" id="1.50.10.100">
    <property type="entry name" value="Chondroitin AC/alginate lyase"/>
    <property type="match status" value="1"/>
</dbReference>
<evidence type="ECO:0000256" key="1">
    <source>
        <dbReference type="ARBA" id="ARBA00004418"/>
    </source>
</evidence>
<keyword evidence="2" id="KW-0732">Signal</keyword>
<comment type="subcellular location">
    <subcellularLocation>
        <location evidence="1">Periplasm</location>
    </subcellularLocation>
</comment>
<dbReference type="Gene3D" id="2.70.98.70">
    <property type="match status" value="1"/>
</dbReference>
<protein>
    <submittedName>
        <fullName evidence="7">Heparinase</fullName>
    </submittedName>
</protein>
<reference evidence="7 8" key="1">
    <citation type="submission" date="2019-08" db="EMBL/GenBank/DDBJ databases">
        <title>In-depth cultivation of the pig gut microbiome towards novel bacterial diversity and tailored functional studies.</title>
        <authorList>
            <person name="Wylensek D."/>
            <person name="Hitch T.C.A."/>
            <person name="Clavel T."/>
        </authorList>
    </citation>
    <scope>NUCLEOTIDE SEQUENCE [LARGE SCALE GENOMIC DNA]</scope>
    <source>
        <strain evidence="8">WCA-380-WT-3B3</strain>
    </source>
</reference>
<dbReference type="Proteomes" id="UP000430222">
    <property type="component" value="Unassembled WGS sequence"/>
</dbReference>
<evidence type="ECO:0000313" key="8">
    <source>
        <dbReference type="Proteomes" id="UP000430222"/>
    </source>
</evidence>
<dbReference type="InterPro" id="IPR012480">
    <property type="entry name" value="Hepar_II_III_C"/>
</dbReference>
<evidence type="ECO:0000256" key="2">
    <source>
        <dbReference type="ARBA" id="ARBA00022729"/>
    </source>
</evidence>